<evidence type="ECO:0000313" key="1">
    <source>
        <dbReference type="EMBL" id="CAI9542193.1"/>
    </source>
</evidence>
<organism evidence="1 2">
    <name type="scientific">Staurois parvus</name>
    <dbReference type="NCBI Taxonomy" id="386267"/>
    <lineage>
        <taxon>Eukaryota</taxon>
        <taxon>Metazoa</taxon>
        <taxon>Chordata</taxon>
        <taxon>Craniata</taxon>
        <taxon>Vertebrata</taxon>
        <taxon>Euteleostomi</taxon>
        <taxon>Amphibia</taxon>
        <taxon>Batrachia</taxon>
        <taxon>Anura</taxon>
        <taxon>Neobatrachia</taxon>
        <taxon>Ranoidea</taxon>
        <taxon>Ranidae</taxon>
        <taxon>Staurois</taxon>
    </lineage>
</organism>
<accession>A0ABN9B1L6</accession>
<gene>
    <name evidence="1" type="ORF">SPARVUS_LOCUS2047621</name>
</gene>
<proteinExistence type="predicted"/>
<comment type="caution">
    <text evidence="1">The sequence shown here is derived from an EMBL/GenBank/DDBJ whole genome shotgun (WGS) entry which is preliminary data.</text>
</comment>
<keyword evidence="2" id="KW-1185">Reference proteome</keyword>
<reference evidence="1" key="1">
    <citation type="submission" date="2023-05" db="EMBL/GenBank/DDBJ databases">
        <authorList>
            <person name="Stuckert A."/>
        </authorList>
    </citation>
    <scope>NUCLEOTIDE SEQUENCE</scope>
</reference>
<protein>
    <submittedName>
        <fullName evidence="1">Uncharacterized protein</fullName>
    </submittedName>
</protein>
<feature type="non-terminal residue" evidence="1">
    <location>
        <position position="1"/>
    </location>
</feature>
<dbReference type="EMBL" id="CATNWA010002148">
    <property type="protein sequence ID" value="CAI9542193.1"/>
    <property type="molecule type" value="Genomic_DNA"/>
</dbReference>
<sequence length="42" mass="4726">RPALTVKVLSHLRALKWLLSSVNPLVCDKIDFCVKALSHSEH</sequence>
<dbReference type="Proteomes" id="UP001162483">
    <property type="component" value="Unassembled WGS sequence"/>
</dbReference>
<name>A0ABN9B1L6_9NEOB</name>
<evidence type="ECO:0000313" key="2">
    <source>
        <dbReference type="Proteomes" id="UP001162483"/>
    </source>
</evidence>